<evidence type="ECO:0000256" key="12">
    <source>
        <dbReference type="SAM" id="Phobius"/>
    </source>
</evidence>
<dbReference type="HAMAP" id="MF_01665">
    <property type="entry name" value="HemeA_synth_type2"/>
    <property type="match status" value="1"/>
</dbReference>
<comment type="pathway">
    <text evidence="10">Porphyrin-containing compound metabolism; heme A biosynthesis; heme A from heme O: step 1/1.</text>
</comment>
<evidence type="ECO:0000256" key="7">
    <source>
        <dbReference type="ARBA" id="ARBA00023004"/>
    </source>
</evidence>
<dbReference type="Pfam" id="PF02628">
    <property type="entry name" value="COX15-CtaA"/>
    <property type="match status" value="1"/>
</dbReference>
<evidence type="ECO:0000256" key="9">
    <source>
        <dbReference type="ARBA" id="ARBA00023136"/>
    </source>
</evidence>
<keyword evidence="9 12" id="KW-0472">Membrane</keyword>
<evidence type="ECO:0000313" key="14">
    <source>
        <dbReference type="Proteomes" id="UP001626549"/>
    </source>
</evidence>
<feature type="transmembrane region" description="Helical" evidence="12">
    <location>
        <begin position="14"/>
        <end position="34"/>
    </location>
</feature>
<dbReference type="Proteomes" id="UP001626549">
    <property type="component" value="Chromosome"/>
</dbReference>
<evidence type="ECO:0000256" key="8">
    <source>
        <dbReference type="ARBA" id="ARBA00023133"/>
    </source>
</evidence>
<keyword evidence="8" id="KW-0350">Heme biosynthesis</keyword>
<feature type="transmembrane region" description="Helical" evidence="12">
    <location>
        <begin position="329"/>
        <end position="347"/>
    </location>
</feature>
<keyword evidence="3 12" id="KW-0812">Transmembrane</keyword>
<keyword evidence="14" id="KW-1185">Reference proteome</keyword>
<comment type="cofactor">
    <cofactor evidence="1">
        <name>heme b</name>
        <dbReference type="ChEBI" id="CHEBI:60344"/>
    </cofactor>
</comment>
<evidence type="ECO:0000256" key="3">
    <source>
        <dbReference type="ARBA" id="ARBA00022692"/>
    </source>
</evidence>
<protein>
    <submittedName>
        <fullName evidence="13">COX15/CtaA family protein</fullName>
    </submittedName>
</protein>
<comment type="catalytic activity">
    <reaction evidence="11">
        <text>Fe(II)-heme o + 2 A + H2O = Fe(II)-heme a + 2 AH2</text>
        <dbReference type="Rhea" id="RHEA:63388"/>
        <dbReference type="ChEBI" id="CHEBI:13193"/>
        <dbReference type="ChEBI" id="CHEBI:15377"/>
        <dbReference type="ChEBI" id="CHEBI:17499"/>
        <dbReference type="ChEBI" id="CHEBI:60530"/>
        <dbReference type="ChEBI" id="CHEBI:61715"/>
        <dbReference type="EC" id="1.17.99.9"/>
    </reaction>
    <physiologicalReaction direction="left-to-right" evidence="11">
        <dbReference type="Rhea" id="RHEA:63389"/>
    </physiologicalReaction>
</comment>
<keyword evidence="4" id="KW-0479">Metal-binding</keyword>
<keyword evidence="6" id="KW-0560">Oxidoreductase</keyword>
<evidence type="ECO:0000256" key="6">
    <source>
        <dbReference type="ARBA" id="ARBA00023002"/>
    </source>
</evidence>
<dbReference type="EMBL" id="CP136865">
    <property type="protein sequence ID" value="WOJ98119.1"/>
    <property type="molecule type" value="Genomic_DNA"/>
</dbReference>
<reference evidence="13 14" key="1">
    <citation type="submission" date="2023-10" db="EMBL/GenBank/DDBJ databases">
        <title>Two novel species belonging to the OM43/NOR5 clade.</title>
        <authorList>
            <person name="Park M."/>
        </authorList>
    </citation>
    <scope>NUCLEOTIDE SEQUENCE [LARGE SCALE GENOMIC DNA]</scope>
    <source>
        <strain evidence="13 14">IMCC45268</strain>
    </source>
</reference>
<keyword evidence="7" id="KW-0408">Iron</keyword>
<feature type="transmembrane region" description="Helical" evidence="12">
    <location>
        <begin position="162"/>
        <end position="184"/>
    </location>
</feature>
<organism evidence="13 14">
    <name type="scientific">Congregibacter brevis</name>
    <dbReference type="NCBI Taxonomy" id="3081201"/>
    <lineage>
        <taxon>Bacteria</taxon>
        <taxon>Pseudomonadati</taxon>
        <taxon>Pseudomonadota</taxon>
        <taxon>Gammaproteobacteria</taxon>
        <taxon>Cellvibrionales</taxon>
        <taxon>Halieaceae</taxon>
        <taxon>Congregibacter</taxon>
    </lineage>
</organism>
<evidence type="ECO:0000256" key="5">
    <source>
        <dbReference type="ARBA" id="ARBA00022989"/>
    </source>
</evidence>
<name>A0ABZ0IHY3_9GAMM</name>
<gene>
    <name evidence="13" type="ORF">R0137_05965</name>
</gene>
<feature type="transmembrane region" description="Helical" evidence="12">
    <location>
        <begin position="129"/>
        <end position="147"/>
    </location>
</feature>
<dbReference type="RefSeq" id="WP_407329320.1">
    <property type="nucleotide sequence ID" value="NZ_CP136865.1"/>
</dbReference>
<feature type="transmembrane region" description="Helical" evidence="12">
    <location>
        <begin position="99"/>
        <end position="117"/>
    </location>
</feature>
<proteinExistence type="inferred from homology"/>
<evidence type="ECO:0000256" key="10">
    <source>
        <dbReference type="ARBA" id="ARBA00044501"/>
    </source>
</evidence>
<dbReference type="PANTHER" id="PTHR23289">
    <property type="entry name" value="CYTOCHROME C OXIDASE ASSEMBLY PROTEIN COX15"/>
    <property type="match status" value="1"/>
</dbReference>
<feature type="transmembrane region" description="Helical" evidence="12">
    <location>
        <begin position="300"/>
        <end position="323"/>
    </location>
</feature>
<evidence type="ECO:0000256" key="11">
    <source>
        <dbReference type="ARBA" id="ARBA00048044"/>
    </source>
</evidence>
<sequence length="356" mass="39108">MFSRAYQTHHDRQLALWLLACAVVIYGMILLGGVTRLTESGLSMVEWRPIMGIWPPIGEAAWLEVFAKYQQFPEYQKINQGMDLAEFKVIFMYEYLHRVLGRIIGLLFVLPLAFFALRGVIRPGLMPRLLVLLVLGGCQGLLGWYMVKSGLVDRPSVSQYRLTAHLGLAVALYAAIVWQFLNLWPKANSASTRGALPSMQSAARWSPLLVVLVYLMILSGGLVAGTDAGYSYPTWPNMGPGFVPPGLYAGTPAWLAAFEDVTTIQFNHRMFAYVLLLLVGGFGLRLVLQSADGFMRGAGVAVIAALLLQITLGVSTLLTRMAIPVAAGHQAGAIFLLTVLLFTVHALRRRTIVTDN</sequence>
<evidence type="ECO:0000256" key="4">
    <source>
        <dbReference type="ARBA" id="ARBA00022723"/>
    </source>
</evidence>
<dbReference type="InterPro" id="IPR023754">
    <property type="entry name" value="HemeA_Synthase_type2"/>
</dbReference>
<feature type="transmembrane region" description="Helical" evidence="12">
    <location>
        <begin position="205"/>
        <end position="225"/>
    </location>
</feature>
<accession>A0ABZ0IHY3</accession>
<evidence type="ECO:0000256" key="1">
    <source>
        <dbReference type="ARBA" id="ARBA00001970"/>
    </source>
</evidence>
<keyword evidence="5 12" id="KW-1133">Transmembrane helix</keyword>
<comment type="subcellular location">
    <subcellularLocation>
        <location evidence="2">Membrane</location>
        <topology evidence="2">Multi-pass membrane protein</topology>
    </subcellularLocation>
</comment>
<dbReference type="PANTHER" id="PTHR23289:SF2">
    <property type="entry name" value="CYTOCHROME C OXIDASE ASSEMBLY PROTEIN COX15 HOMOLOG"/>
    <property type="match status" value="1"/>
</dbReference>
<evidence type="ECO:0000256" key="2">
    <source>
        <dbReference type="ARBA" id="ARBA00004141"/>
    </source>
</evidence>
<dbReference type="InterPro" id="IPR003780">
    <property type="entry name" value="COX15/CtaA_fam"/>
</dbReference>
<feature type="transmembrane region" description="Helical" evidence="12">
    <location>
        <begin position="270"/>
        <end position="288"/>
    </location>
</feature>
<evidence type="ECO:0000313" key="13">
    <source>
        <dbReference type="EMBL" id="WOJ98119.1"/>
    </source>
</evidence>